<sequence>MTERELRRLSRKDLLEMMIEQKKELEALKLELEEARKALQNREIMLNEAGSIAIAALQINGIFEAAQAAGQQYLENIQKLNERQAAICAKRDADSKAEADRLLKETAERCRELEEEAKQKSDAYWLEVSRRLQSFYDTHQELKQLLSFSSRA</sequence>
<evidence type="ECO:0000256" key="1">
    <source>
        <dbReference type="SAM" id="Coils"/>
    </source>
</evidence>
<comment type="caution">
    <text evidence="2">The sequence shown here is derived from an EMBL/GenBank/DDBJ whole genome shotgun (WGS) entry which is preliminary data.</text>
</comment>
<protein>
    <submittedName>
        <fullName evidence="2">Uncharacterized protein</fullName>
    </submittedName>
</protein>
<dbReference type="Proteomes" id="UP000824089">
    <property type="component" value="Unassembled WGS sequence"/>
</dbReference>
<dbReference type="EMBL" id="DVMM01000176">
    <property type="protein sequence ID" value="HIU30231.1"/>
    <property type="molecule type" value="Genomic_DNA"/>
</dbReference>
<accession>A0A9D1LAR6</accession>
<feature type="coiled-coil region" evidence="1">
    <location>
        <begin position="11"/>
        <end position="123"/>
    </location>
</feature>
<reference evidence="2" key="2">
    <citation type="journal article" date="2021" name="PeerJ">
        <title>Extensive microbial diversity within the chicken gut microbiome revealed by metagenomics and culture.</title>
        <authorList>
            <person name="Gilroy R."/>
            <person name="Ravi A."/>
            <person name="Getino M."/>
            <person name="Pursley I."/>
            <person name="Horton D.L."/>
            <person name="Alikhan N.F."/>
            <person name="Baker D."/>
            <person name="Gharbi K."/>
            <person name="Hall N."/>
            <person name="Watson M."/>
            <person name="Adriaenssens E.M."/>
            <person name="Foster-Nyarko E."/>
            <person name="Jarju S."/>
            <person name="Secka A."/>
            <person name="Antonio M."/>
            <person name="Oren A."/>
            <person name="Chaudhuri R.R."/>
            <person name="La Ragione R."/>
            <person name="Hildebrand F."/>
            <person name="Pallen M.J."/>
        </authorList>
    </citation>
    <scope>NUCLEOTIDE SEQUENCE</scope>
    <source>
        <strain evidence="2">CHK195-4489</strain>
    </source>
</reference>
<reference evidence="2" key="1">
    <citation type="submission" date="2020-10" db="EMBL/GenBank/DDBJ databases">
        <authorList>
            <person name="Gilroy R."/>
        </authorList>
    </citation>
    <scope>NUCLEOTIDE SEQUENCE</scope>
    <source>
        <strain evidence="2">CHK195-4489</strain>
    </source>
</reference>
<evidence type="ECO:0000313" key="2">
    <source>
        <dbReference type="EMBL" id="HIU30231.1"/>
    </source>
</evidence>
<evidence type="ECO:0000313" key="3">
    <source>
        <dbReference type="Proteomes" id="UP000824089"/>
    </source>
</evidence>
<keyword evidence="1" id="KW-0175">Coiled coil</keyword>
<organism evidence="2 3">
    <name type="scientific">Candidatus Egerieisoma faecipullorum</name>
    <dbReference type="NCBI Taxonomy" id="2840963"/>
    <lineage>
        <taxon>Bacteria</taxon>
        <taxon>Bacillati</taxon>
        <taxon>Bacillota</taxon>
        <taxon>Clostridia</taxon>
        <taxon>Eubacteriales</taxon>
        <taxon>Clostridiaceae</taxon>
        <taxon>Clostridiaceae incertae sedis</taxon>
        <taxon>Candidatus Egerieisoma</taxon>
    </lineage>
</organism>
<dbReference type="AlphaFoldDB" id="A0A9D1LAR6"/>
<proteinExistence type="predicted"/>
<gene>
    <name evidence="2" type="ORF">IAD50_08050</name>
</gene>
<name>A0A9D1LAR6_9CLOT</name>